<feature type="compositionally biased region" description="Polar residues" evidence="1">
    <location>
        <begin position="14"/>
        <end position="23"/>
    </location>
</feature>
<proteinExistence type="predicted"/>
<gene>
    <name evidence="2" type="ORF">A9299_08560</name>
</gene>
<dbReference type="AlphaFoldDB" id="A0AA91FJJ3"/>
<accession>A0AA91FJJ3</accession>
<protein>
    <submittedName>
        <fullName evidence="2">Phosphatase</fullName>
    </submittedName>
</protein>
<dbReference type="EMBL" id="LZMT01000010">
    <property type="protein sequence ID" value="OBX65335.1"/>
    <property type="molecule type" value="Genomic_DNA"/>
</dbReference>
<dbReference type="InterPro" id="IPR006311">
    <property type="entry name" value="TAT_signal"/>
</dbReference>
<comment type="caution">
    <text evidence="2">The sequence shown here is derived from an EMBL/GenBank/DDBJ whole genome shotgun (WGS) entry which is preliminary data.</text>
</comment>
<dbReference type="InterPro" id="IPR008557">
    <property type="entry name" value="PhoX"/>
</dbReference>
<feature type="compositionally biased region" description="Basic and acidic residues" evidence="1">
    <location>
        <begin position="1"/>
        <end position="12"/>
    </location>
</feature>
<feature type="region of interest" description="Disordered" evidence="1">
    <location>
        <begin position="527"/>
        <end position="549"/>
    </location>
</feature>
<dbReference type="Pfam" id="PF05787">
    <property type="entry name" value="PhoX"/>
    <property type="match status" value="1"/>
</dbReference>
<organism evidence="2">
    <name type="scientific">Faucicola osloensis</name>
    <name type="common">Moraxella osloensis</name>
    <dbReference type="NCBI Taxonomy" id="34062"/>
    <lineage>
        <taxon>Bacteria</taxon>
        <taxon>Pseudomonadati</taxon>
        <taxon>Pseudomonadota</taxon>
        <taxon>Gammaproteobacteria</taxon>
        <taxon>Moraxellales</taxon>
        <taxon>Moraxellaceae</taxon>
        <taxon>Faucicola</taxon>
    </lineage>
</organism>
<evidence type="ECO:0000313" key="2">
    <source>
        <dbReference type="EMBL" id="OBX65335.1"/>
    </source>
</evidence>
<reference evidence="2" key="1">
    <citation type="submission" date="2016-06" db="EMBL/GenBank/DDBJ databases">
        <title>Draft genome of Moraxella osloensis CCUG 67237.</title>
        <authorList>
            <person name="Salva-Serra F."/>
            <person name="Engstrom-Jakobsson H."/>
            <person name="Thorell K."/>
            <person name="Gonzales-Siles L."/>
            <person name="Karlsson R."/>
            <person name="Boulund F."/>
            <person name="Engstrand L."/>
            <person name="Kristiansson E."/>
            <person name="Moore E."/>
        </authorList>
    </citation>
    <scope>NUCLEOTIDE SEQUENCE [LARGE SCALE GENOMIC DNA]</scope>
    <source>
        <strain evidence="2">CCUG 67237</strain>
    </source>
</reference>
<feature type="region of interest" description="Disordered" evidence="1">
    <location>
        <begin position="63"/>
        <end position="82"/>
    </location>
</feature>
<dbReference type="PANTHER" id="PTHR35399:SF2">
    <property type="entry name" value="DUF839 DOMAIN-CONTAINING PROTEIN"/>
    <property type="match status" value="1"/>
</dbReference>
<feature type="compositionally biased region" description="Polar residues" evidence="1">
    <location>
        <begin position="63"/>
        <end position="73"/>
    </location>
</feature>
<name>A0AA91FJJ3_FAUOS</name>
<dbReference type="SUPFAM" id="SSF63829">
    <property type="entry name" value="Calcium-dependent phosphotriesterase"/>
    <property type="match status" value="1"/>
</dbReference>
<evidence type="ECO:0000256" key="1">
    <source>
        <dbReference type="SAM" id="MobiDB-lite"/>
    </source>
</evidence>
<feature type="region of interest" description="Disordered" evidence="1">
    <location>
        <begin position="1"/>
        <end position="23"/>
    </location>
</feature>
<dbReference type="PANTHER" id="PTHR35399">
    <property type="entry name" value="SLR8030 PROTEIN"/>
    <property type="match status" value="1"/>
</dbReference>
<sequence>MTQHNHFDHDFVEDSNTSKNPEFSQIVAKRMSRRTMLKGGTGLTAAAFFGTLPLVGCGSDNDSNTGSTGNGTSPAVPATGDLKTPKQLNFTAVAHYTGNEMVVADGYNAEAILQVGTPFMSGIEDWKDNREQTGESFQYRMGDNHDGMWFFGKNGEKYDPKSSNNALLVMNHEYTNETINPAGTFSTPNPDITAPAIFKNIRKATDVRRECYAHGVSVVEMKRRANGIGYEMVKDSKFNQRYTSASEIKLSGPAAGSDLLKTKYDPTGTKTRGINNQCGAGLSPWGTYLTTEENFLNVFARGADKAIISAKEDTSRVRYGLPENGLGGGYLWHTPAKADEKFTDEFARWNSAATGGNTLEDYRNAFNTFGYIVEIDPFNQSAMAVKRTALGRFAHENCAYAPVVEGKPVVMYMGDDARGEYIYKFVSDAKWSNADIGGGLKAGDKYLDKGTLYVAVFKDDGTGEWKALTHGQGALTNANAKYAFADQADVLIHARLAGDALGATKMDRPEWVSVSPVTGEVYVTLTNNSNRTPTKHGMNAANPRNYAGDKGNRNGHIIRWVEKGNDHTATSFNWDIYLFAAPNDLTAENLSGLNANNDLSSPDGLYFDPRGVLWIQTDDGAYTSKTNCMLLAALPGKVNDGKEVTTSAGIKTRVGMQANDQNIKRFFVGPKGCEVTGITLTPDFKTLFINIQHPGEDQPGVTWGAIAGGTTPRSATVMITKKDGGVILGESLK</sequence>
<dbReference type="PROSITE" id="PS51318">
    <property type="entry name" value="TAT"/>
    <property type="match status" value="1"/>
</dbReference>